<feature type="compositionally biased region" description="Basic and acidic residues" evidence="2">
    <location>
        <begin position="373"/>
        <end position="384"/>
    </location>
</feature>
<dbReference type="GO" id="GO:0000160">
    <property type="term" value="P:phosphorelay signal transduction system"/>
    <property type="evidence" value="ECO:0007669"/>
    <property type="project" value="InterPro"/>
</dbReference>
<gene>
    <name evidence="4" type="ORF">Cdeb_01329</name>
</gene>
<dbReference type="InterPro" id="IPR011006">
    <property type="entry name" value="CheY-like_superfamily"/>
</dbReference>
<reference evidence="4 5" key="1">
    <citation type="submission" date="2013-12" db="EMBL/GenBank/DDBJ databases">
        <title>Genome and proteome characterization of Caldibacillus debilis GB1 derived from a cellulolytic aero-tolerant co-culture.</title>
        <authorList>
            <person name="Wushke S.T."/>
            <person name="Zhang X."/>
            <person name="Fristensky B."/>
            <person name="Wilkins J.A."/>
            <person name="Levin D.B."/>
            <person name="Sparling R."/>
        </authorList>
    </citation>
    <scope>NUCLEOTIDE SEQUENCE [LARGE SCALE GENOMIC DNA]</scope>
    <source>
        <strain evidence="4 5">GB1</strain>
    </source>
</reference>
<dbReference type="SUPFAM" id="SSF52172">
    <property type="entry name" value="CheY-like"/>
    <property type="match status" value="1"/>
</dbReference>
<dbReference type="AlphaFoldDB" id="A0A420VDT4"/>
<dbReference type="InterPro" id="IPR001789">
    <property type="entry name" value="Sig_transdc_resp-reg_receiver"/>
</dbReference>
<dbReference type="PROSITE" id="PS50110">
    <property type="entry name" value="RESPONSE_REGULATORY"/>
    <property type="match status" value="1"/>
</dbReference>
<comment type="caution">
    <text evidence="4">The sequence shown here is derived from an EMBL/GenBank/DDBJ whole genome shotgun (WGS) entry which is preliminary data.</text>
</comment>
<feature type="modified residue" description="4-aspartylphosphate" evidence="1">
    <location>
        <position position="61"/>
    </location>
</feature>
<feature type="region of interest" description="Disordered" evidence="2">
    <location>
        <begin position="517"/>
        <end position="590"/>
    </location>
</feature>
<proteinExistence type="predicted"/>
<dbReference type="Gene3D" id="3.40.50.2300">
    <property type="match status" value="1"/>
</dbReference>
<feature type="region of interest" description="Disordered" evidence="2">
    <location>
        <begin position="132"/>
        <end position="504"/>
    </location>
</feature>
<evidence type="ECO:0000313" key="5">
    <source>
        <dbReference type="Proteomes" id="UP000286235"/>
    </source>
</evidence>
<accession>A0A420VDT4</accession>
<dbReference type="GO" id="GO:0003677">
    <property type="term" value="F:DNA binding"/>
    <property type="evidence" value="ECO:0007669"/>
    <property type="project" value="UniProtKB-KW"/>
</dbReference>
<feature type="compositionally biased region" description="Acidic residues" evidence="2">
    <location>
        <begin position="335"/>
        <end position="344"/>
    </location>
</feature>
<evidence type="ECO:0000256" key="1">
    <source>
        <dbReference type="PROSITE-ProRule" id="PRU00169"/>
    </source>
</evidence>
<evidence type="ECO:0000256" key="2">
    <source>
        <dbReference type="SAM" id="MobiDB-lite"/>
    </source>
</evidence>
<feature type="compositionally biased region" description="Polar residues" evidence="2">
    <location>
        <begin position="547"/>
        <end position="560"/>
    </location>
</feature>
<keyword evidence="4" id="KW-0238">DNA-binding</keyword>
<evidence type="ECO:0000313" key="4">
    <source>
        <dbReference type="EMBL" id="RKO61834.1"/>
    </source>
</evidence>
<organism evidence="4 5">
    <name type="scientific">Caldibacillus debilis GB1</name>
    <dbReference type="NCBI Taxonomy" id="1339248"/>
    <lineage>
        <taxon>Bacteria</taxon>
        <taxon>Bacillati</taxon>
        <taxon>Bacillota</taxon>
        <taxon>Bacilli</taxon>
        <taxon>Bacillales</taxon>
        <taxon>Bacillaceae</taxon>
        <taxon>Caldibacillus</taxon>
    </lineage>
</organism>
<keyword evidence="5" id="KW-1185">Reference proteome</keyword>
<feature type="compositionally biased region" description="Basic and acidic residues" evidence="2">
    <location>
        <begin position="167"/>
        <end position="184"/>
    </location>
</feature>
<keyword evidence="1" id="KW-0597">Phosphoprotein</keyword>
<feature type="compositionally biased region" description="Polar residues" evidence="2">
    <location>
        <begin position="480"/>
        <end position="501"/>
    </location>
</feature>
<feature type="compositionally biased region" description="Acidic residues" evidence="2">
    <location>
        <begin position="244"/>
        <end position="257"/>
    </location>
</feature>
<protein>
    <submittedName>
        <fullName evidence="4">Response regulator containing CheY-like receiver domain and AraC-type DNA-binding domain</fullName>
    </submittedName>
</protein>
<name>A0A420VDT4_9BACI</name>
<evidence type="ECO:0000259" key="3">
    <source>
        <dbReference type="PROSITE" id="PS50110"/>
    </source>
</evidence>
<dbReference type="Proteomes" id="UP000286235">
    <property type="component" value="Unassembled WGS sequence"/>
</dbReference>
<dbReference type="EMBL" id="AZRV01000035">
    <property type="protein sequence ID" value="RKO61834.1"/>
    <property type="molecule type" value="Genomic_DNA"/>
</dbReference>
<dbReference type="RefSeq" id="WP_120669293.1">
    <property type="nucleotide sequence ID" value="NZ_AZRV01000035.1"/>
</dbReference>
<feature type="region of interest" description="Disordered" evidence="2">
    <location>
        <begin position="610"/>
        <end position="633"/>
    </location>
</feature>
<feature type="domain" description="Response regulatory" evidence="3">
    <location>
        <begin position="6"/>
        <end position="123"/>
    </location>
</feature>
<sequence length="646" mass="71345">MKKTVRILLMEPKPLILDLTKKAILSKPDPDYYFQVIGTASTAKAGYFELYKHRPHILFLDPDLPDEEGASFIGHALERLPHLKIIGLSTMFREQAMLESGAHAFIPVPIQKTQIWRKLDELVEELDEMGLLEPGGYQEDPAQQDTSGLFEFEDPSENPEFTPIFEDLFKKQEDKPESDPESHSDAAGNPVVDDEETVVVSLESEEPSHTGENAVVVLDEVVKTEDKPLPSPEGKNPAGPDMILVDDPEKDPEAEDTPEVKTGSESAKEPESEQTSAETHLIETEEPMVLDLHVPGKPEDGPPPVVEETAPSVSGDGDTESRGELKPSLSFFTFETEEAAGEDESTGKKTSKSAEPATEHPEPPFLFSVGAEPDEKPEGEEKTSKLVPPSLFFFDTEDAEKPEETPNETQRRPRSPEPTSPRLPRETPGSGRVGEKSGSSLPEAGLFRFDETEEKEPLIEAAKSLQDGLKRSPNGYVSEASRTPSDGQKNAQNAPSFSLNSLKKEKVVIGEVRGQEARAVMEDMATGHSTRMGRRSAKTVDAEKTTPRMQSADRLSSQSSDKPRPQGHLYFPSPEYNKAAMTGKHPSGQGYYNRYRQFVPLYPPRERFPLSETEVSEDMESDGGTPKARDPDAGVFSVVKKIFKRH</sequence>